<evidence type="ECO:0000313" key="22">
    <source>
        <dbReference type="EMBL" id="CAL5084307.1"/>
    </source>
</evidence>
<dbReference type="Gene3D" id="1.10.420.10">
    <property type="entry name" value="Peroxidase, domain 2"/>
    <property type="match status" value="1"/>
</dbReference>
<dbReference type="GO" id="GO:0140825">
    <property type="term" value="F:lactoperoxidase activity"/>
    <property type="evidence" value="ECO:0007669"/>
    <property type="project" value="UniProtKB-EC"/>
</dbReference>
<dbReference type="PRINTS" id="PR00461">
    <property type="entry name" value="PLPEROXIDASE"/>
</dbReference>
<feature type="binding site" description="axial binding residue" evidence="16">
    <location>
        <position position="271"/>
    </location>
    <ligand>
        <name>heme b</name>
        <dbReference type="ChEBI" id="CHEBI:60344"/>
    </ligand>
    <ligandPart>
        <name>Fe</name>
        <dbReference type="ChEBI" id="CHEBI:18248"/>
    </ligandPart>
</feature>
<keyword evidence="7 16" id="KW-0479">Metal-binding</keyword>
<evidence type="ECO:0000256" key="7">
    <source>
        <dbReference type="ARBA" id="ARBA00022723"/>
    </source>
</evidence>
<dbReference type="GO" id="GO:0005576">
    <property type="term" value="C:extracellular region"/>
    <property type="evidence" value="ECO:0007669"/>
    <property type="project" value="UniProtKB-SubCell"/>
</dbReference>
<evidence type="ECO:0000256" key="2">
    <source>
        <dbReference type="ARBA" id="ARBA00004613"/>
    </source>
</evidence>
<evidence type="ECO:0000256" key="5">
    <source>
        <dbReference type="ARBA" id="ARBA00022559"/>
    </source>
</evidence>
<evidence type="ECO:0000256" key="17">
    <source>
        <dbReference type="PIRSR" id="PIRSR600823-4"/>
    </source>
</evidence>
<evidence type="ECO:0000256" key="18">
    <source>
        <dbReference type="PIRSR" id="PIRSR600823-5"/>
    </source>
</evidence>
<evidence type="ECO:0000256" key="3">
    <source>
        <dbReference type="ARBA" id="ARBA00006873"/>
    </source>
</evidence>
<feature type="binding site" evidence="16">
    <location>
        <position position="150"/>
    </location>
    <ligand>
        <name>Ca(2+)</name>
        <dbReference type="ChEBI" id="CHEBI:29108"/>
        <label>1</label>
    </ligand>
</feature>
<dbReference type="PANTHER" id="PTHR31235">
    <property type="entry name" value="PEROXIDASE 25-RELATED"/>
    <property type="match status" value="1"/>
</dbReference>
<reference evidence="22" key="1">
    <citation type="submission" date="2024-10" db="EMBL/GenBank/DDBJ databases">
        <authorList>
            <person name="Ryan C."/>
        </authorList>
    </citation>
    <scope>NUCLEOTIDE SEQUENCE [LARGE SCALE GENOMIC DNA]</scope>
</reference>
<dbReference type="EC" id="1.11.1.7" evidence="19"/>
<keyword evidence="11 18" id="KW-1015">Disulfide bond</keyword>
<keyword evidence="10 16" id="KW-0408">Iron</keyword>
<keyword evidence="5 19" id="KW-0575">Peroxidase</keyword>
<comment type="similarity">
    <text evidence="3">Belongs to the peroxidase family. Ascorbate peroxidase subfamily.</text>
</comment>
<dbReference type="GO" id="GO:0020037">
    <property type="term" value="F:heme binding"/>
    <property type="evidence" value="ECO:0007669"/>
    <property type="project" value="UniProtKB-UniRule"/>
</dbReference>
<keyword evidence="13 19" id="KW-0376">Hydrogen peroxide</keyword>
<evidence type="ECO:0000256" key="1">
    <source>
        <dbReference type="ARBA" id="ARBA00000189"/>
    </source>
</evidence>
<evidence type="ECO:0000256" key="16">
    <source>
        <dbReference type="PIRSR" id="PIRSR600823-3"/>
    </source>
</evidence>
<dbReference type="AlphaFoldDB" id="A0ABC9G0N0"/>
<feature type="region of interest" description="Disordered" evidence="20">
    <location>
        <begin position="70"/>
        <end position="103"/>
    </location>
</feature>
<feature type="binding site" evidence="16">
    <location>
        <position position="323"/>
    </location>
    <ligand>
        <name>Ca(2+)</name>
        <dbReference type="ChEBI" id="CHEBI:29108"/>
        <label>2</label>
    </ligand>
</feature>
<dbReference type="GO" id="GO:0042744">
    <property type="term" value="P:hydrogen peroxide catabolic process"/>
    <property type="evidence" value="ECO:0007669"/>
    <property type="project" value="UniProtKB-KW"/>
</dbReference>
<evidence type="ECO:0000256" key="15">
    <source>
        <dbReference type="PIRSR" id="PIRSR600823-2"/>
    </source>
</evidence>
<dbReference type="EMBL" id="OZ075117">
    <property type="protein sequence ID" value="CAL5084307.1"/>
    <property type="molecule type" value="Genomic_DNA"/>
</dbReference>
<dbReference type="Pfam" id="PF00141">
    <property type="entry name" value="peroxidase"/>
    <property type="match status" value="1"/>
</dbReference>
<feature type="domain" description="Plant heme peroxidase family profile" evidence="21">
    <location>
        <begin position="99"/>
        <end position="400"/>
    </location>
</feature>
<comment type="similarity">
    <text evidence="19">Belongs to the peroxidase family. Classical plant (class III) peroxidase subfamily.</text>
</comment>
<evidence type="ECO:0000256" key="11">
    <source>
        <dbReference type="ARBA" id="ARBA00023157"/>
    </source>
</evidence>
<keyword evidence="8 16" id="KW-0106">Calcium</keyword>
<evidence type="ECO:0000256" key="8">
    <source>
        <dbReference type="ARBA" id="ARBA00022837"/>
    </source>
</evidence>
<feature type="binding site" evidence="16">
    <location>
        <position position="163"/>
    </location>
    <ligand>
        <name>Ca(2+)</name>
        <dbReference type="ChEBI" id="CHEBI:29108"/>
        <label>1</label>
    </ligand>
</feature>
<evidence type="ECO:0000259" key="21">
    <source>
        <dbReference type="PROSITE" id="PS50873"/>
    </source>
</evidence>
<dbReference type="GO" id="GO:0006979">
    <property type="term" value="P:response to oxidative stress"/>
    <property type="evidence" value="ECO:0007669"/>
    <property type="project" value="UniProtKB-UniRule"/>
</dbReference>
<dbReference type="InterPro" id="IPR010255">
    <property type="entry name" value="Haem_peroxidase_sf"/>
</dbReference>
<dbReference type="SUPFAM" id="SSF48113">
    <property type="entry name" value="Heme-dependent peroxidases"/>
    <property type="match status" value="1"/>
</dbReference>
<feature type="binding site" evidence="16">
    <location>
        <position position="146"/>
    </location>
    <ligand>
        <name>Ca(2+)</name>
        <dbReference type="ChEBI" id="CHEBI:29108"/>
        <label>1</label>
    </ligand>
</feature>
<organism evidence="22 23">
    <name type="scientific">Urochloa decumbens</name>
    <dbReference type="NCBI Taxonomy" id="240449"/>
    <lineage>
        <taxon>Eukaryota</taxon>
        <taxon>Viridiplantae</taxon>
        <taxon>Streptophyta</taxon>
        <taxon>Embryophyta</taxon>
        <taxon>Tracheophyta</taxon>
        <taxon>Spermatophyta</taxon>
        <taxon>Magnoliopsida</taxon>
        <taxon>Liliopsida</taxon>
        <taxon>Poales</taxon>
        <taxon>Poaceae</taxon>
        <taxon>PACMAD clade</taxon>
        <taxon>Panicoideae</taxon>
        <taxon>Panicodae</taxon>
        <taxon>Paniceae</taxon>
        <taxon>Melinidinae</taxon>
        <taxon>Urochloa</taxon>
    </lineage>
</organism>
<feature type="disulfide bond" evidence="18">
    <location>
        <begin position="109"/>
        <end position="191"/>
    </location>
</feature>
<proteinExistence type="inferred from homology"/>
<comment type="cofactor">
    <cofactor evidence="16 19">
        <name>Ca(2+)</name>
        <dbReference type="ChEBI" id="CHEBI:29108"/>
    </cofactor>
    <text evidence="16 19">Binds 2 calcium ions per subunit.</text>
</comment>
<keyword evidence="23" id="KW-1185">Reference proteome</keyword>
<feature type="binding site" evidence="16">
    <location>
        <position position="144"/>
    </location>
    <ligand>
        <name>Ca(2+)</name>
        <dbReference type="ChEBI" id="CHEBI:29108"/>
        <label>1</label>
    </ligand>
</feature>
<evidence type="ECO:0000256" key="9">
    <source>
        <dbReference type="ARBA" id="ARBA00023002"/>
    </source>
</evidence>
<feature type="binding site" evidence="16">
    <location>
        <position position="328"/>
    </location>
    <ligand>
        <name>Ca(2+)</name>
        <dbReference type="ChEBI" id="CHEBI:29108"/>
        <label>2</label>
    </ligand>
</feature>
<dbReference type="InterPro" id="IPR019794">
    <property type="entry name" value="Peroxidases_AS"/>
</dbReference>
<accession>A0ABC9G0N0</accession>
<evidence type="ECO:0000256" key="14">
    <source>
        <dbReference type="PIRSR" id="PIRSR600823-1"/>
    </source>
</evidence>
<evidence type="ECO:0000256" key="13">
    <source>
        <dbReference type="ARBA" id="ARBA00023324"/>
    </source>
</evidence>
<comment type="function">
    <text evidence="19">Removal of H(2)O(2), oxidation of toxic reductants, biosynthesis and degradation of lignin, suberization, auxin catabolism, response to environmental stresses such as wounding, pathogen attack and oxidative stress.</text>
</comment>
<feature type="disulfide bond" evidence="18">
    <location>
        <begin position="142"/>
        <end position="147"/>
    </location>
</feature>
<evidence type="ECO:0000256" key="6">
    <source>
        <dbReference type="ARBA" id="ARBA00022617"/>
    </source>
</evidence>
<evidence type="ECO:0000256" key="12">
    <source>
        <dbReference type="ARBA" id="ARBA00023180"/>
    </source>
</evidence>
<dbReference type="CDD" id="cd00693">
    <property type="entry name" value="secretory_peroxidase"/>
    <property type="match status" value="1"/>
</dbReference>
<gene>
    <name evidence="22" type="ORF">URODEC1_LOCUS110478</name>
</gene>
<feature type="site" description="Transition state stabilizer" evidence="17">
    <location>
        <position position="136"/>
    </location>
</feature>
<feature type="binding site" evidence="16">
    <location>
        <position position="320"/>
    </location>
    <ligand>
        <name>Ca(2+)</name>
        <dbReference type="ChEBI" id="CHEBI:29108"/>
        <label>2</label>
    </ligand>
</feature>
<dbReference type="InterPro" id="IPR002016">
    <property type="entry name" value="Haem_peroxidase"/>
</dbReference>
<dbReference type="FunFam" id="1.10.520.10:FF:000001">
    <property type="entry name" value="Peroxidase"/>
    <property type="match status" value="1"/>
</dbReference>
<evidence type="ECO:0000313" key="23">
    <source>
        <dbReference type="Proteomes" id="UP001497457"/>
    </source>
</evidence>
<feature type="active site" description="Proton acceptor" evidence="14">
    <location>
        <position position="140"/>
    </location>
</feature>
<dbReference type="FunFam" id="1.10.420.10:FF:000006">
    <property type="entry name" value="Peroxidase"/>
    <property type="match status" value="1"/>
</dbReference>
<feature type="disulfide bond" evidence="18">
    <location>
        <begin position="278"/>
        <end position="305"/>
    </location>
</feature>
<comment type="subcellular location">
    <subcellularLocation>
        <location evidence="2 19">Secreted</location>
    </subcellularLocation>
</comment>
<sequence length="400" mass="41706">MRAGSSPHPHQSPLITDHLFSPPPAGQRLVSAAARRSEMAAKLANAMVTLLVLLGSVACQADYGYGNPSSGSGSGSSGFQIPFPFPTPTPPTPSPSAGGFSPGFYDSTCPNAENIVRGVVENAVKQNPGIGAGLIRMLFHDCFVEGCDASVLLDPTSANSQPEKLAIPPNFPSLRGFEVIDEAKAALEAACPNTVSCADTLAFAARDASAVLSDGNINFTVPAGRRDGRVSNSSDALNFLPPPSFNLSELTASFAAKGLDVDDLVVLSGAHTVGRSHCSPFVSDGRLNASSDMNPALAASLRSKCPASPNAANDPTVAQDVVTPVRLDNQYYRNVLSHSVLFTSDAALLKSVRTTAAVVLNAFVPGVWEQKFARAMVKMAAIEVKTGANGEIRRNCRVVN</sequence>
<dbReference type="PRINTS" id="PR00458">
    <property type="entry name" value="PEROXIDASE"/>
</dbReference>
<evidence type="ECO:0000256" key="19">
    <source>
        <dbReference type="RuleBase" id="RU362060"/>
    </source>
</evidence>
<evidence type="ECO:0000256" key="4">
    <source>
        <dbReference type="ARBA" id="ARBA00022525"/>
    </source>
</evidence>
<comment type="catalytic activity">
    <reaction evidence="1 19">
        <text>2 a phenolic donor + H2O2 = 2 a phenolic radical donor + 2 H2O</text>
        <dbReference type="Rhea" id="RHEA:56136"/>
        <dbReference type="ChEBI" id="CHEBI:15377"/>
        <dbReference type="ChEBI" id="CHEBI:16240"/>
        <dbReference type="ChEBI" id="CHEBI:139520"/>
        <dbReference type="ChEBI" id="CHEBI:139521"/>
        <dbReference type="EC" id="1.11.1.7"/>
    </reaction>
</comment>
<dbReference type="InterPro" id="IPR019793">
    <property type="entry name" value="Peroxidases_heam-ligand_BS"/>
</dbReference>
<dbReference type="Gene3D" id="1.10.520.10">
    <property type="match status" value="1"/>
</dbReference>
<feature type="region of interest" description="Disordered" evidence="20">
    <location>
        <begin position="1"/>
        <end position="23"/>
    </location>
</feature>
<feature type="disulfide bond" evidence="18">
    <location>
        <begin position="197"/>
        <end position="396"/>
    </location>
</feature>
<protein>
    <recommendedName>
        <fullName evidence="19">Peroxidase</fullName>
        <ecNumber evidence="19">1.11.1.7</ecNumber>
    </recommendedName>
</protein>
<name>A0ABC9G0N0_9POAL</name>
<feature type="binding site" evidence="16">
    <location>
        <position position="272"/>
    </location>
    <ligand>
        <name>Ca(2+)</name>
        <dbReference type="ChEBI" id="CHEBI:29108"/>
        <label>2</label>
    </ligand>
</feature>
<dbReference type="Proteomes" id="UP001497457">
    <property type="component" value="Chromosome 7b"/>
</dbReference>
<dbReference type="PROSITE" id="PS00435">
    <property type="entry name" value="PEROXIDASE_1"/>
    <property type="match status" value="1"/>
</dbReference>
<evidence type="ECO:0000256" key="10">
    <source>
        <dbReference type="ARBA" id="ARBA00023004"/>
    </source>
</evidence>
<evidence type="ECO:0000256" key="20">
    <source>
        <dbReference type="SAM" id="MobiDB-lite"/>
    </source>
</evidence>
<keyword evidence="12" id="KW-0325">Glycoprotein</keyword>
<feature type="compositionally biased region" description="Pro residues" evidence="20">
    <location>
        <begin position="83"/>
        <end position="94"/>
    </location>
</feature>
<keyword evidence="6 19" id="KW-0349">Heme</keyword>
<feature type="binding site" evidence="15">
    <location>
        <position position="241"/>
    </location>
    <ligand>
        <name>substrate</name>
    </ligand>
</feature>
<feature type="binding site" evidence="16">
    <location>
        <position position="148"/>
    </location>
    <ligand>
        <name>Ca(2+)</name>
        <dbReference type="ChEBI" id="CHEBI:29108"/>
        <label>1</label>
    </ligand>
</feature>
<keyword evidence="9 19" id="KW-0560">Oxidoreductase</keyword>
<dbReference type="InterPro" id="IPR000823">
    <property type="entry name" value="Peroxidase_pln"/>
</dbReference>
<feature type="binding site" evidence="16">
    <location>
        <position position="141"/>
    </location>
    <ligand>
        <name>Ca(2+)</name>
        <dbReference type="ChEBI" id="CHEBI:29108"/>
        <label>1</label>
    </ligand>
</feature>
<dbReference type="PROSITE" id="PS00436">
    <property type="entry name" value="PEROXIDASE_2"/>
    <property type="match status" value="1"/>
</dbReference>
<dbReference type="PROSITE" id="PS50873">
    <property type="entry name" value="PEROXIDASE_4"/>
    <property type="match status" value="1"/>
</dbReference>
<comment type="cofactor">
    <cofactor evidence="16 19">
        <name>heme b</name>
        <dbReference type="ChEBI" id="CHEBI:60344"/>
    </cofactor>
    <text evidence="16 19">Binds 1 heme b (iron(II)-protoporphyrin IX) group per subunit.</text>
</comment>
<dbReference type="InterPro" id="IPR033905">
    <property type="entry name" value="Secretory_peroxidase"/>
</dbReference>
<dbReference type="GO" id="GO:0046872">
    <property type="term" value="F:metal ion binding"/>
    <property type="evidence" value="ECO:0007669"/>
    <property type="project" value="UniProtKB-UniRule"/>
</dbReference>
<keyword evidence="4 19" id="KW-0964">Secreted</keyword>